<dbReference type="OrthoDB" id="762982at2759"/>
<keyword evidence="7" id="KW-1185">Reference proteome</keyword>
<dbReference type="Pfam" id="PF04082">
    <property type="entry name" value="Fungal_trans"/>
    <property type="match status" value="1"/>
</dbReference>
<dbReference type="SUPFAM" id="SSF57701">
    <property type="entry name" value="Zn2/Cys6 DNA-binding domain"/>
    <property type="match status" value="1"/>
</dbReference>
<dbReference type="GO" id="GO:0008270">
    <property type="term" value="F:zinc ion binding"/>
    <property type="evidence" value="ECO:0007669"/>
    <property type="project" value="InterPro"/>
</dbReference>
<dbReference type="Pfam" id="PF00172">
    <property type="entry name" value="Zn_clus"/>
    <property type="match status" value="1"/>
</dbReference>
<keyword evidence="2" id="KW-0479">Metal-binding</keyword>
<feature type="non-terminal residue" evidence="6">
    <location>
        <position position="1"/>
    </location>
</feature>
<organism evidence="6 7">
    <name type="scientific">Scytalidium lignicola</name>
    <name type="common">Hyphomycete</name>
    <dbReference type="NCBI Taxonomy" id="5539"/>
    <lineage>
        <taxon>Eukaryota</taxon>
        <taxon>Fungi</taxon>
        <taxon>Dikarya</taxon>
        <taxon>Ascomycota</taxon>
        <taxon>Pezizomycotina</taxon>
        <taxon>Leotiomycetes</taxon>
        <taxon>Leotiomycetes incertae sedis</taxon>
        <taxon>Scytalidium</taxon>
    </lineage>
</organism>
<feature type="domain" description="Zn(2)-C6 fungal-type" evidence="5">
    <location>
        <begin position="25"/>
        <end position="56"/>
    </location>
</feature>
<feature type="region of interest" description="Disordered" evidence="4">
    <location>
        <begin position="1"/>
        <end position="23"/>
    </location>
</feature>
<dbReference type="SMART" id="SM00066">
    <property type="entry name" value="GAL4"/>
    <property type="match status" value="1"/>
</dbReference>
<sequence length="665" mass="75594">MDATLLTGAINQPPQSRKRNRPTVSCGHCRIRKLKCSRTQPCDSCLRTGDSATCYFETSPGSREDKDTLDPATKHALTARIDKLEAMLLSVMSNEKMSVMAMPKSSNQAGGDLTSVLQSSSTKDEGRLHQMVSAFGAMKVDQSTNKTIYIDGSHWVSIMTEIDELRKHLLDNHEDWERNALKHRDWIKGMKVTASLLRGIAAPAAQEQLLSYLPSKLVTDRLVDRYFHVYNMTLPIIHEPTFRREYVDHWKDHTKTKVVWLGLLFAILHLAEISYRDQNDAAVLESISTYKLNDEYKRSIVRCLVSSDYTNPVMYTVDTIVLYVTSEWMTTPDANLETSMVLGLAIRLAMRMGIHRDSKWQPQITPWQGEMRRRLWAVLQGTDIQYSFHLSIPPNIRPSDCDCALPRNIYNDEFGKDTLDLPPSRPYSEQTEVCYTICKAKLDLVLGNILNLVNSPGIPKVYDVHKQENALAQAWNTIPPHLLKSYDRPNANFAKWKELQSKLNRSTLFLELNAIFWQDPPNVWEMSALTTPDFFTAGMAVSLDLYYGVKTGLIVADATHDKQLFEMISALETSLNIWRLFKEMSIEAAKAHGMFSFVLSKVLENKTRIGIARDGDLATSQSESRNLNTSQIADIPQYDSGFWNLHNDTIDYETFFQWPSSADGI</sequence>
<comment type="subcellular location">
    <subcellularLocation>
        <location evidence="1">Nucleus</location>
    </subcellularLocation>
</comment>
<dbReference type="OMA" id="HEDWERN"/>
<keyword evidence="3" id="KW-0539">Nucleus</keyword>
<dbReference type="InterPro" id="IPR036864">
    <property type="entry name" value="Zn2-C6_fun-type_DNA-bd_sf"/>
</dbReference>
<dbReference type="GO" id="GO:0006351">
    <property type="term" value="P:DNA-templated transcription"/>
    <property type="evidence" value="ECO:0007669"/>
    <property type="project" value="InterPro"/>
</dbReference>
<name>A0A3E2H170_SCYLI</name>
<dbReference type="GO" id="GO:0000981">
    <property type="term" value="F:DNA-binding transcription factor activity, RNA polymerase II-specific"/>
    <property type="evidence" value="ECO:0007669"/>
    <property type="project" value="InterPro"/>
</dbReference>
<dbReference type="AlphaFoldDB" id="A0A3E2H170"/>
<dbReference type="PANTHER" id="PTHR31001">
    <property type="entry name" value="UNCHARACTERIZED TRANSCRIPTIONAL REGULATORY PROTEIN"/>
    <property type="match status" value="1"/>
</dbReference>
<dbReference type="InterPro" id="IPR001138">
    <property type="entry name" value="Zn2Cys6_DnaBD"/>
</dbReference>
<evidence type="ECO:0000256" key="4">
    <source>
        <dbReference type="SAM" id="MobiDB-lite"/>
    </source>
</evidence>
<dbReference type="STRING" id="5539.A0A3E2H170"/>
<dbReference type="PROSITE" id="PS00463">
    <property type="entry name" value="ZN2_CY6_FUNGAL_1"/>
    <property type="match status" value="1"/>
</dbReference>
<dbReference type="EMBL" id="NCSJ02000221">
    <property type="protein sequence ID" value="RFU27134.1"/>
    <property type="molecule type" value="Genomic_DNA"/>
</dbReference>
<dbReference type="InterPro" id="IPR007219">
    <property type="entry name" value="XnlR_reg_dom"/>
</dbReference>
<gene>
    <name evidence="6" type="ORF">B7463_g9207</name>
</gene>
<proteinExistence type="predicted"/>
<dbReference type="GO" id="GO:0005634">
    <property type="term" value="C:nucleus"/>
    <property type="evidence" value="ECO:0007669"/>
    <property type="project" value="UniProtKB-SubCell"/>
</dbReference>
<reference evidence="6 7" key="1">
    <citation type="submission" date="2018-05" db="EMBL/GenBank/DDBJ databases">
        <title>Draft genome sequence of Scytalidium lignicola DSM 105466, a ubiquitous saprotrophic fungus.</title>
        <authorList>
            <person name="Buettner E."/>
            <person name="Gebauer A.M."/>
            <person name="Hofrichter M."/>
            <person name="Liers C."/>
            <person name="Kellner H."/>
        </authorList>
    </citation>
    <scope>NUCLEOTIDE SEQUENCE [LARGE SCALE GENOMIC DNA]</scope>
    <source>
        <strain evidence="6 7">DSM 105466</strain>
    </source>
</reference>
<dbReference type="CDD" id="cd00067">
    <property type="entry name" value="GAL4"/>
    <property type="match status" value="1"/>
</dbReference>
<evidence type="ECO:0000256" key="2">
    <source>
        <dbReference type="ARBA" id="ARBA00022723"/>
    </source>
</evidence>
<dbReference type="PROSITE" id="PS50048">
    <property type="entry name" value="ZN2_CY6_FUNGAL_2"/>
    <property type="match status" value="1"/>
</dbReference>
<dbReference type="CDD" id="cd12148">
    <property type="entry name" value="fungal_TF_MHR"/>
    <property type="match status" value="1"/>
</dbReference>
<dbReference type="SMART" id="SM00906">
    <property type="entry name" value="Fungal_trans"/>
    <property type="match status" value="1"/>
</dbReference>
<protein>
    <recommendedName>
        <fullName evidence="5">Zn(2)-C6 fungal-type domain-containing protein</fullName>
    </recommendedName>
</protein>
<dbReference type="Proteomes" id="UP000258309">
    <property type="component" value="Unassembled WGS sequence"/>
</dbReference>
<evidence type="ECO:0000313" key="7">
    <source>
        <dbReference type="Proteomes" id="UP000258309"/>
    </source>
</evidence>
<accession>A0A3E2H170</accession>
<evidence type="ECO:0000256" key="1">
    <source>
        <dbReference type="ARBA" id="ARBA00004123"/>
    </source>
</evidence>
<dbReference type="PANTHER" id="PTHR31001:SF49">
    <property type="entry name" value="ZN(II)2CYS6 TRANSCRIPTION FACTOR (EUROFUNG)"/>
    <property type="match status" value="1"/>
</dbReference>
<evidence type="ECO:0000259" key="5">
    <source>
        <dbReference type="PROSITE" id="PS50048"/>
    </source>
</evidence>
<evidence type="ECO:0000313" key="6">
    <source>
        <dbReference type="EMBL" id="RFU27134.1"/>
    </source>
</evidence>
<feature type="non-terminal residue" evidence="6">
    <location>
        <position position="665"/>
    </location>
</feature>
<dbReference type="Gene3D" id="4.10.240.10">
    <property type="entry name" value="Zn(2)-C6 fungal-type DNA-binding domain"/>
    <property type="match status" value="1"/>
</dbReference>
<comment type="caution">
    <text evidence="6">The sequence shown here is derived from an EMBL/GenBank/DDBJ whole genome shotgun (WGS) entry which is preliminary data.</text>
</comment>
<dbReference type="GO" id="GO:0003677">
    <property type="term" value="F:DNA binding"/>
    <property type="evidence" value="ECO:0007669"/>
    <property type="project" value="InterPro"/>
</dbReference>
<evidence type="ECO:0000256" key="3">
    <source>
        <dbReference type="ARBA" id="ARBA00023242"/>
    </source>
</evidence>
<dbReference type="InterPro" id="IPR050613">
    <property type="entry name" value="Sec_Metabolite_Reg"/>
</dbReference>